<dbReference type="AlphaFoldDB" id="A0AAN0MIA1"/>
<evidence type="ECO:0000313" key="3">
    <source>
        <dbReference type="EMBL" id="BEH03239.1"/>
    </source>
</evidence>
<dbReference type="Pfam" id="PF02861">
    <property type="entry name" value="Clp_N"/>
    <property type="match status" value="1"/>
</dbReference>
<evidence type="ECO:0000259" key="2">
    <source>
        <dbReference type="PROSITE" id="PS51903"/>
    </source>
</evidence>
<proteinExistence type="predicted"/>
<reference evidence="3" key="1">
    <citation type="journal article" date="2024" name="Int. J. Syst. Evol. Microbiol.">
        <title>Brooklawnia propionicigenes sp. nov., a facultatively anaerobic, propionate-producing bacterium isolated from a methanogenic reactor treating waste from cattle farms.</title>
        <authorList>
            <person name="Akita Y."/>
            <person name="Ueki A."/>
            <person name="Tonouchi A."/>
            <person name="Sugawara Y."/>
            <person name="Honma S."/>
            <person name="Kaku N."/>
            <person name="Ueki K."/>
        </authorList>
    </citation>
    <scope>NUCLEOTIDE SEQUENCE</scope>
    <source>
        <strain evidence="3">SH051</strain>
    </source>
</reference>
<dbReference type="InterPro" id="IPR036628">
    <property type="entry name" value="Clp_N_dom_sf"/>
</dbReference>
<dbReference type="PROSITE" id="PS51903">
    <property type="entry name" value="CLP_R"/>
    <property type="match status" value="1"/>
</dbReference>
<protein>
    <recommendedName>
        <fullName evidence="2">Clp R domain-containing protein</fullName>
    </recommendedName>
</protein>
<name>A0AAN0MIA1_9ACTN</name>
<dbReference type="InterPro" id="IPR004176">
    <property type="entry name" value="Clp_R_N"/>
</dbReference>
<sequence length="157" mass="16682">MVDEKMNRSLQAVLSRAIDEASARRSTTVEAEHLLLALATDEGLIAAKVLADAGLTHDAIEAALDQERAESLAAAGIGPVDESRLAATPRQVRPGWGPSVKEAILRGKKPVISDGRHRPSETELLIGILQANLGTVPRMLAIAGIDRGDLIERARQA</sequence>
<dbReference type="SUPFAM" id="SSF81923">
    <property type="entry name" value="Double Clp-N motif"/>
    <property type="match status" value="1"/>
</dbReference>
<organism evidence="3 4">
    <name type="scientific">Brooklawnia propionicigenes</name>
    <dbReference type="NCBI Taxonomy" id="3041175"/>
    <lineage>
        <taxon>Bacteria</taxon>
        <taxon>Bacillati</taxon>
        <taxon>Actinomycetota</taxon>
        <taxon>Actinomycetes</taxon>
        <taxon>Propionibacteriales</taxon>
        <taxon>Propionibacteriaceae</taxon>
        <taxon>Brooklawnia</taxon>
    </lineage>
</organism>
<dbReference type="KEGG" id="broo:brsh051_25200"/>
<accession>A0AAN0MIA1</accession>
<evidence type="ECO:0000313" key="4">
    <source>
        <dbReference type="Proteomes" id="UP001431656"/>
    </source>
</evidence>
<evidence type="ECO:0000256" key="1">
    <source>
        <dbReference type="PROSITE-ProRule" id="PRU01251"/>
    </source>
</evidence>
<dbReference type="Proteomes" id="UP001431656">
    <property type="component" value="Chromosome"/>
</dbReference>
<keyword evidence="1" id="KW-0677">Repeat</keyword>
<dbReference type="EMBL" id="AP028056">
    <property type="protein sequence ID" value="BEH03239.1"/>
    <property type="molecule type" value="Genomic_DNA"/>
</dbReference>
<gene>
    <name evidence="3" type="ORF">brsh051_25200</name>
</gene>
<feature type="domain" description="Clp R" evidence="2">
    <location>
        <begin position="1"/>
        <end position="70"/>
    </location>
</feature>
<keyword evidence="4" id="KW-1185">Reference proteome</keyword>
<dbReference type="Gene3D" id="1.10.1780.10">
    <property type="entry name" value="Clp, N-terminal domain"/>
    <property type="match status" value="1"/>
</dbReference>